<name>A0A9X9LIS4_GULGU</name>
<dbReference type="AlphaFoldDB" id="A0A9X9LIS4"/>
<dbReference type="Proteomes" id="UP000269945">
    <property type="component" value="Unassembled WGS sequence"/>
</dbReference>
<evidence type="ECO:0000313" key="3">
    <source>
        <dbReference type="Proteomes" id="UP000269945"/>
    </source>
</evidence>
<reference evidence="2 3" key="1">
    <citation type="submission" date="2018-10" db="EMBL/GenBank/DDBJ databases">
        <authorList>
            <person name="Ekblom R."/>
            <person name="Jareborg N."/>
        </authorList>
    </citation>
    <scope>NUCLEOTIDE SEQUENCE [LARGE SCALE GENOMIC DNA]</scope>
    <source>
        <tissue evidence="2">Muscle</tissue>
    </source>
</reference>
<proteinExistence type="predicted"/>
<evidence type="ECO:0000256" key="1">
    <source>
        <dbReference type="SAM" id="MobiDB-lite"/>
    </source>
</evidence>
<gene>
    <name evidence="2" type="ORF">BN2614_LOCUS1</name>
</gene>
<feature type="region of interest" description="Disordered" evidence="1">
    <location>
        <begin position="1"/>
        <end position="71"/>
    </location>
</feature>
<protein>
    <submittedName>
        <fullName evidence="2">Uncharacterized protein</fullName>
    </submittedName>
</protein>
<evidence type="ECO:0000313" key="2">
    <source>
        <dbReference type="EMBL" id="VCW69136.1"/>
    </source>
</evidence>
<comment type="caution">
    <text evidence="2">The sequence shown here is derived from an EMBL/GenBank/DDBJ whole genome shotgun (WGS) entry which is preliminary data.</text>
</comment>
<keyword evidence="3" id="KW-1185">Reference proteome</keyword>
<sequence>MPLAEEDMVRSRSPSRMPSHVGTMSLDSTGIVPSPAEGLRSELHGPLGQAPSRRGLRTPPTWAKAVRGQSS</sequence>
<dbReference type="EMBL" id="CYRY02004651">
    <property type="protein sequence ID" value="VCW69136.1"/>
    <property type="molecule type" value="Genomic_DNA"/>
</dbReference>
<organism evidence="2 3">
    <name type="scientific">Gulo gulo</name>
    <name type="common">Wolverine</name>
    <name type="synonym">Gluton</name>
    <dbReference type="NCBI Taxonomy" id="48420"/>
    <lineage>
        <taxon>Eukaryota</taxon>
        <taxon>Metazoa</taxon>
        <taxon>Chordata</taxon>
        <taxon>Craniata</taxon>
        <taxon>Vertebrata</taxon>
        <taxon>Euteleostomi</taxon>
        <taxon>Mammalia</taxon>
        <taxon>Eutheria</taxon>
        <taxon>Laurasiatheria</taxon>
        <taxon>Carnivora</taxon>
        <taxon>Caniformia</taxon>
        <taxon>Musteloidea</taxon>
        <taxon>Mustelidae</taxon>
        <taxon>Guloninae</taxon>
        <taxon>Gulo</taxon>
    </lineage>
</organism>
<accession>A0A9X9LIS4</accession>